<protein>
    <recommendedName>
        <fullName evidence="2">AB hydrolase-1 domain-containing protein</fullName>
    </recommendedName>
</protein>
<dbReference type="Gene3D" id="3.40.50.1820">
    <property type="entry name" value="alpha/beta hydrolase"/>
    <property type="match status" value="3"/>
</dbReference>
<dbReference type="FunFam" id="3.40.50.1820:FF:000025">
    <property type="entry name" value="putative methylesterase 11, chloroplastic"/>
    <property type="match status" value="2"/>
</dbReference>
<dbReference type="InterPro" id="IPR000073">
    <property type="entry name" value="AB_hydrolase_1"/>
</dbReference>
<evidence type="ECO:0000259" key="2">
    <source>
        <dbReference type="Pfam" id="PF12697"/>
    </source>
</evidence>
<dbReference type="PANTHER" id="PTHR10992">
    <property type="entry name" value="METHYLESTERASE FAMILY MEMBER"/>
    <property type="match status" value="1"/>
</dbReference>
<dbReference type="Pfam" id="PF12697">
    <property type="entry name" value="Abhydrolase_6"/>
    <property type="match status" value="3"/>
</dbReference>
<accession>A0A9Q0FMR6</accession>
<dbReference type="Proteomes" id="UP001141552">
    <property type="component" value="Unassembled WGS sequence"/>
</dbReference>
<name>A0A9Q0FMR6_9ROSI</name>
<proteinExistence type="predicted"/>
<gene>
    <name evidence="3" type="ORF">Tsubulata_007335</name>
</gene>
<dbReference type="GO" id="GO:0009696">
    <property type="term" value="P:salicylic acid metabolic process"/>
    <property type="evidence" value="ECO:0007669"/>
    <property type="project" value="TreeGrafter"/>
</dbReference>
<sequence length="715" mass="80123">MICHGAWCWYKIKCLMETSGYKVTCLDLKSAGLDHSNPNEISTFDEYNTPLVILVGHSAGGLSLTDAIYIFPNKIHLAVYVAATMLKDGFFTDEDFRDGDPDLSEYGDISEFESGMGVDQPPTSFIIRKEFQRDVLYQMSPKEDSTLASMLLRPAPIRALKPQFVGESCAHDTVPRVYIKTLQDHVLKPVQQEAMIRRWQPFKVKMSGVRLAKQQFVLVHGYGHGAWCWYKGTRLLKSCGIDRADPNTIASFDEYNAPLVDFFSNLPENDKVVLVSHSAGGLSLTDVTYRFRSKIHLAIYVAAIMLEHGLATDQDFKDAMPDLSDISEVEYGLGPDQPPTSSIVMEEFRRETLYKMSPPEDCTLASMLMPPAPSRAITQFAGGKDVDLILILTLASMLLRPAPIRSLKPKFVGESYAHDTVPCVYIKTLLDHVLKPVQQEAMIRRRQPFKVKFEGVKMSGVRLAKQHFVLVHGASHGAWCWYKVRCLLETSGHKVSCLDLKGCGIDRADPNTIASFDEYNAPLVDFFSNLPENEKVVLVGHSAGGLSLTDVTYRFPSKIHLAIYVAATMLEHGFATDQDFKDALPDLSEYGDITEAEYGLGPDQPPTSNIIKKEFCREIFYNMSPPEDCTLALMLMRPSPTRVITQFAGGKDVDVVPRVYIRTLNDHILKQAQQEAMIKRWQPSQVFVLESDHSPFFSTPSLLFNYLVKAAESIQ</sequence>
<organism evidence="3 4">
    <name type="scientific">Turnera subulata</name>
    <dbReference type="NCBI Taxonomy" id="218843"/>
    <lineage>
        <taxon>Eukaryota</taxon>
        <taxon>Viridiplantae</taxon>
        <taxon>Streptophyta</taxon>
        <taxon>Embryophyta</taxon>
        <taxon>Tracheophyta</taxon>
        <taxon>Spermatophyta</taxon>
        <taxon>Magnoliopsida</taxon>
        <taxon>eudicotyledons</taxon>
        <taxon>Gunneridae</taxon>
        <taxon>Pentapetalae</taxon>
        <taxon>rosids</taxon>
        <taxon>fabids</taxon>
        <taxon>Malpighiales</taxon>
        <taxon>Passifloraceae</taxon>
        <taxon>Turnera</taxon>
    </lineage>
</organism>
<evidence type="ECO:0000313" key="4">
    <source>
        <dbReference type="Proteomes" id="UP001141552"/>
    </source>
</evidence>
<dbReference type="GO" id="GO:0009694">
    <property type="term" value="P:jasmonic acid metabolic process"/>
    <property type="evidence" value="ECO:0007669"/>
    <property type="project" value="TreeGrafter"/>
</dbReference>
<comment type="caution">
    <text evidence="3">The sequence shown here is derived from an EMBL/GenBank/DDBJ whole genome shotgun (WGS) entry which is preliminary data.</text>
</comment>
<dbReference type="OrthoDB" id="1263307at2759"/>
<dbReference type="GO" id="GO:0080032">
    <property type="term" value="F:methyl jasmonate esterase activity"/>
    <property type="evidence" value="ECO:0007669"/>
    <property type="project" value="TreeGrafter"/>
</dbReference>
<reference evidence="3" key="1">
    <citation type="submission" date="2022-02" db="EMBL/GenBank/DDBJ databases">
        <authorList>
            <person name="Henning P.M."/>
            <person name="McCubbin A.G."/>
            <person name="Shore J.S."/>
        </authorList>
    </citation>
    <scope>NUCLEOTIDE SEQUENCE</scope>
    <source>
        <strain evidence="3">F60SS</strain>
        <tissue evidence="3">Leaves</tissue>
    </source>
</reference>
<evidence type="ECO:0000256" key="1">
    <source>
        <dbReference type="ARBA" id="ARBA00022801"/>
    </source>
</evidence>
<feature type="domain" description="AB hydrolase-1" evidence="2">
    <location>
        <begin position="3"/>
        <end position="199"/>
    </location>
</feature>
<dbReference type="InterPro" id="IPR045889">
    <property type="entry name" value="MES/HNL"/>
</dbReference>
<dbReference type="GO" id="GO:0080031">
    <property type="term" value="F:methyl salicylate esterase activity"/>
    <property type="evidence" value="ECO:0007669"/>
    <property type="project" value="TreeGrafter"/>
</dbReference>
<dbReference type="SUPFAM" id="SSF53474">
    <property type="entry name" value="alpha/beta-Hydrolases"/>
    <property type="match status" value="3"/>
</dbReference>
<feature type="domain" description="AB hydrolase-1" evidence="2">
    <location>
        <begin position="216"/>
        <end position="444"/>
    </location>
</feature>
<dbReference type="EMBL" id="JAKUCV010004712">
    <property type="protein sequence ID" value="KAJ4834393.1"/>
    <property type="molecule type" value="Genomic_DNA"/>
</dbReference>
<reference evidence="3" key="2">
    <citation type="journal article" date="2023" name="Plants (Basel)">
        <title>Annotation of the Turnera subulata (Passifloraceae) Draft Genome Reveals the S-Locus Evolved after the Divergence of Turneroideae from Passifloroideae in a Stepwise Manner.</title>
        <authorList>
            <person name="Henning P.M."/>
            <person name="Roalson E.H."/>
            <person name="Mir W."/>
            <person name="McCubbin A.G."/>
            <person name="Shore J.S."/>
        </authorList>
    </citation>
    <scope>NUCLEOTIDE SEQUENCE</scope>
    <source>
        <strain evidence="3">F60SS</strain>
    </source>
</reference>
<keyword evidence="4" id="KW-1185">Reference proteome</keyword>
<feature type="domain" description="AB hydrolase-1" evidence="2">
    <location>
        <begin position="468"/>
        <end position="700"/>
    </location>
</feature>
<dbReference type="GO" id="GO:0080030">
    <property type="term" value="F:methyl indole-3-acetate esterase activity"/>
    <property type="evidence" value="ECO:0007669"/>
    <property type="project" value="TreeGrafter"/>
</dbReference>
<dbReference type="AlphaFoldDB" id="A0A9Q0FMR6"/>
<evidence type="ECO:0000313" key="3">
    <source>
        <dbReference type="EMBL" id="KAJ4834393.1"/>
    </source>
</evidence>
<dbReference type="InterPro" id="IPR029058">
    <property type="entry name" value="AB_hydrolase_fold"/>
</dbReference>
<dbReference type="PANTHER" id="PTHR10992:SF1010">
    <property type="entry name" value="METHYLESTERASE 17-LIKE"/>
    <property type="match status" value="1"/>
</dbReference>
<keyword evidence="1" id="KW-0378">Hydrolase</keyword>